<reference evidence="3" key="1">
    <citation type="journal article" date="2020" name="Stud. Mycol.">
        <title>101 Dothideomycetes genomes: a test case for predicting lifestyles and emergence of pathogens.</title>
        <authorList>
            <person name="Haridas S."/>
            <person name="Albert R."/>
            <person name="Binder M."/>
            <person name="Bloem J."/>
            <person name="Labutti K."/>
            <person name="Salamov A."/>
            <person name="Andreopoulos B."/>
            <person name="Baker S."/>
            <person name="Barry K."/>
            <person name="Bills G."/>
            <person name="Bluhm B."/>
            <person name="Cannon C."/>
            <person name="Castanera R."/>
            <person name="Culley D."/>
            <person name="Daum C."/>
            <person name="Ezra D."/>
            <person name="Gonzalez J."/>
            <person name="Henrissat B."/>
            <person name="Kuo A."/>
            <person name="Liang C."/>
            <person name="Lipzen A."/>
            <person name="Lutzoni F."/>
            <person name="Magnuson J."/>
            <person name="Mondo S."/>
            <person name="Nolan M."/>
            <person name="Ohm R."/>
            <person name="Pangilinan J."/>
            <person name="Park H.-J."/>
            <person name="Ramirez L."/>
            <person name="Alfaro M."/>
            <person name="Sun H."/>
            <person name="Tritt A."/>
            <person name="Yoshinaga Y."/>
            <person name="Zwiers L.-H."/>
            <person name="Turgeon B."/>
            <person name="Goodwin S."/>
            <person name="Spatafora J."/>
            <person name="Crous P."/>
            <person name="Grigoriev I."/>
        </authorList>
    </citation>
    <scope>NUCLEOTIDE SEQUENCE</scope>
    <source>
        <strain evidence="3">CBS 119925</strain>
    </source>
</reference>
<proteinExistence type="predicted"/>
<keyword evidence="4" id="KW-1185">Reference proteome</keyword>
<dbReference type="EMBL" id="MU006561">
    <property type="protein sequence ID" value="KAF2751808.1"/>
    <property type="molecule type" value="Genomic_DNA"/>
</dbReference>
<evidence type="ECO:0000313" key="4">
    <source>
        <dbReference type="Proteomes" id="UP000799440"/>
    </source>
</evidence>
<dbReference type="CDD" id="cd18186">
    <property type="entry name" value="BTB_POZ_ZBTB_KLHL-like"/>
    <property type="match status" value="1"/>
</dbReference>
<evidence type="ECO:0000259" key="2">
    <source>
        <dbReference type="PROSITE" id="PS50097"/>
    </source>
</evidence>
<feature type="domain" description="BTB" evidence="2">
    <location>
        <begin position="20"/>
        <end position="91"/>
    </location>
</feature>
<dbReference type="InterPro" id="IPR011333">
    <property type="entry name" value="SKP1/BTB/POZ_sf"/>
</dbReference>
<dbReference type="SUPFAM" id="SSF54695">
    <property type="entry name" value="POZ domain"/>
    <property type="match status" value="1"/>
</dbReference>
<protein>
    <recommendedName>
        <fullName evidence="2">BTB domain-containing protein</fullName>
    </recommendedName>
</protein>
<feature type="region of interest" description="Disordered" evidence="1">
    <location>
        <begin position="90"/>
        <end position="113"/>
    </location>
</feature>
<organism evidence="3 4">
    <name type="scientific">Sporormia fimetaria CBS 119925</name>
    <dbReference type="NCBI Taxonomy" id="1340428"/>
    <lineage>
        <taxon>Eukaryota</taxon>
        <taxon>Fungi</taxon>
        <taxon>Dikarya</taxon>
        <taxon>Ascomycota</taxon>
        <taxon>Pezizomycotina</taxon>
        <taxon>Dothideomycetes</taxon>
        <taxon>Pleosporomycetidae</taxon>
        <taxon>Pleosporales</taxon>
        <taxon>Sporormiaceae</taxon>
        <taxon>Sporormia</taxon>
    </lineage>
</organism>
<dbReference type="Proteomes" id="UP000799440">
    <property type="component" value="Unassembled WGS sequence"/>
</dbReference>
<evidence type="ECO:0000256" key="1">
    <source>
        <dbReference type="SAM" id="MobiDB-lite"/>
    </source>
</evidence>
<dbReference type="InterPro" id="IPR000210">
    <property type="entry name" value="BTB/POZ_dom"/>
</dbReference>
<dbReference type="AlphaFoldDB" id="A0A6A6VMI2"/>
<name>A0A6A6VMI2_9PLEO</name>
<accession>A0A6A6VMI2</accession>
<sequence length="113" mass="12670">MVTKAKRIAPSKGDDFETPAIVTILTGPESAPKSFTVQGSVLRRRSKFFDAALNGNWSASTTGTVELYDWKPETVLMYLNLVFHNVLTIDEEKDERNEERTDAEDSTNNEAED</sequence>
<dbReference type="OrthoDB" id="3647298at2759"/>
<dbReference type="Gene3D" id="3.30.710.10">
    <property type="entry name" value="Potassium Channel Kv1.1, Chain A"/>
    <property type="match status" value="1"/>
</dbReference>
<evidence type="ECO:0000313" key="3">
    <source>
        <dbReference type="EMBL" id="KAF2751808.1"/>
    </source>
</evidence>
<gene>
    <name evidence="3" type="ORF">M011DRAFT_393546</name>
</gene>
<feature type="compositionally biased region" description="Acidic residues" evidence="1">
    <location>
        <begin position="101"/>
        <end position="113"/>
    </location>
</feature>
<feature type="non-terminal residue" evidence="3">
    <location>
        <position position="113"/>
    </location>
</feature>
<dbReference type="PROSITE" id="PS50097">
    <property type="entry name" value="BTB"/>
    <property type="match status" value="1"/>
</dbReference>